<proteinExistence type="inferred from homology"/>
<reference evidence="6 7" key="1">
    <citation type="journal article" date="2015" name="Nature">
        <title>rRNA introns, odd ribosomes, and small enigmatic genomes across a large radiation of phyla.</title>
        <authorList>
            <person name="Brown C.T."/>
            <person name="Hug L.A."/>
            <person name="Thomas B.C."/>
            <person name="Sharon I."/>
            <person name="Castelle C.J."/>
            <person name="Singh A."/>
            <person name="Wilkins M.J."/>
            <person name="Williams K.H."/>
            <person name="Banfield J.F."/>
        </authorList>
    </citation>
    <scope>NUCLEOTIDE SEQUENCE [LARGE SCALE GENOMIC DNA]</scope>
</reference>
<evidence type="ECO:0000313" key="7">
    <source>
        <dbReference type="Proteomes" id="UP000034601"/>
    </source>
</evidence>
<organism evidence="6 7">
    <name type="scientific">Candidatus Daviesbacteria bacterium GW2011_GWA2_40_9</name>
    <dbReference type="NCBI Taxonomy" id="1618424"/>
    <lineage>
        <taxon>Bacteria</taxon>
        <taxon>Candidatus Daviesiibacteriota</taxon>
    </lineage>
</organism>
<evidence type="ECO:0000256" key="5">
    <source>
        <dbReference type="HAMAP-Rule" id="MF_00374"/>
    </source>
</evidence>
<dbReference type="Pfam" id="PF00831">
    <property type="entry name" value="Ribosomal_L29"/>
    <property type="match status" value="1"/>
</dbReference>
<dbReference type="GO" id="GO:0006412">
    <property type="term" value="P:translation"/>
    <property type="evidence" value="ECO:0007669"/>
    <property type="project" value="UniProtKB-UniRule"/>
</dbReference>
<gene>
    <name evidence="5" type="primary">rpmC</name>
    <name evidence="6" type="ORF">UU29_C0018G0002</name>
</gene>
<evidence type="ECO:0000313" key="6">
    <source>
        <dbReference type="EMBL" id="KKR82075.1"/>
    </source>
</evidence>
<evidence type="ECO:0000256" key="4">
    <source>
        <dbReference type="ARBA" id="ARBA00035204"/>
    </source>
</evidence>
<name>A0A0G0WCT8_9BACT</name>
<evidence type="ECO:0000256" key="2">
    <source>
        <dbReference type="ARBA" id="ARBA00022980"/>
    </source>
</evidence>
<dbReference type="AlphaFoldDB" id="A0A0G0WCT8"/>
<comment type="caution">
    <text evidence="6">The sequence shown here is derived from an EMBL/GenBank/DDBJ whole genome shotgun (WGS) entry which is preliminary data.</text>
</comment>
<dbReference type="InterPro" id="IPR036049">
    <property type="entry name" value="Ribosomal_uL29_sf"/>
</dbReference>
<dbReference type="InterPro" id="IPR001854">
    <property type="entry name" value="Ribosomal_uL29"/>
</dbReference>
<evidence type="ECO:0000256" key="3">
    <source>
        <dbReference type="ARBA" id="ARBA00023274"/>
    </source>
</evidence>
<dbReference type="NCBIfam" id="TIGR00012">
    <property type="entry name" value="L29"/>
    <property type="match status" value="1"/>
</dbReference>
<keyword evidence="2 5" id="KW-0689">Ribosomal protein</keyword>
<sequence>MKKNNLAEIKKMEVPAIRERVKKIQREVAVLVMDKNTNKLTNLKIIKNKRRDLAQMMTVIRQKNLLAQMEAKSSLKEGQEKPKDAK</sequence>
<dbReference type="HAMAP" id="MF_00374">
    <property type="entry name" value="Ribosomal_uL29"/>
    <property type="match status" value="1"/>
</dbReference>
<dbReference type="Proteomes" id="UP000034601">
    <property type="component" value="Unassembled WGS sequence"/>
</dbReference>
<evidence type="ECO:0000256" key="1">
    <source>
        <dbReference type="ARBA" id="ARBA00009254"/>
    </source>
</evidence>
<dbReference type="GO" id="GO:0003735">
    <property type="term" value="F:structural constituent of ribosome"/>
    <property type="evidence" value="ECO:0007669"/>
    <property type="project" value="InterPro"/>
</dbReference>
<dbReference type="SUPFAM" id="SSF46561">
    <property type="entry name" value="Ribosomal protein L29 (L29p)"/>
    <property type="match status" value="1"/>
</dbReference>
<protein>
    <recommendedName>
        <fullName evidence="4 5">Large ribosomal subunit protein uL29</fullName>
    </recommendedName>
</protein>
<dbReference type="Gene3D" id="1.10.287.310">
    <property type="match status" value="1"/>
</dbReference>
<dbReference type="EMBL" id="LCAB01000018">
    <property type="protein sequence ID" value="KKR82075.1"/>
    <property type="molecule type" value="Genomic_DNA"/>
</dbReference>
<keyword evidence="3 5" id="KW-0687">Ribonucleoprotein</keyword>
<dbReference type="GO" id="GO:1990904">
    <property type="term" value="C:ribonucleoprotein complex"/>
    <property type="evidence" value="ECO:0007669"/>
    <property type="project" value="UniProtKB-KW"/>
</dbReference>
<dbReference type="GO" id="GO:0005840">
    <property type="term" value="C:ribosome"/>
    <property type="evidence" value="ECO:0007669"/>
    <property type="project" value="UniProtKB-KW"/>
</dbReference>
<comment type="similarity">
    <text evidence="1 5">Belongs to the universal ribosomal protein uL29 family.</text>
</comment>
<accession>A0A0G0WCT8</accession>